<keyword evidence="1" id="KW-0808">Transferase</keyword>
<name>A0ABT3E619_9LACO</name>
<sequence length="276" mass="31370">MTVKPIKFGTGRQLTDLAFAQTLADFFSHYNQVPHIKQKIETTQHVINQINNGFLPPKITDMTITENDVALLQAHVLAKYPNNPEKGNVYWETLIDPLEALDELLASLRDELISSFDMYSYPNEDFMMGLDAYIGERRVLELMAGQGYLTAGLRALNPNRTIIATDNQAWLDQPGEHIPPVTEVLNEDAMKALERHGYESDVIIMSWAPDTDAIDWQVLSWIREHVPNVELLVIGEKNGATNSQRFWQETKLTPLNVLNTSLKSFDLIDETIYIAR</sequence>
<comment type="caution">
    <text evidence="1">The sequence shown here is derived from an EMBL/GenBank/DDBJ whole genome shotgun (WGS) entry which is preliminary data.</text>
</comment>
<dbReference type="SUPFAM" id="SSF53335">
    <property type="entry name" value="S-adenosyl-L-methionine-dependent methyltransferases"/>
    <property type="match status" value="1"/>
</dbReference>
<proteinExistence type="predicted"/>
<accession>A0ABT3E619</accession>
<keyword evidence="1" id="KW-0489">Methyltransferase</keyword>
<protein>
    <submittedName>
        <fullName evidence="1">SAM-dependent methyltransferase</fullName>
    </submittedName>
</protein>
<gene>
    <name evidence="1" type="ORF">OIT44_04560</name>
</gene>
<dbReference type="RefSeq" id="WP_213408864.1">
    <property type="nucleotide sequence ID" value="NZ_CP074441.1"/>
</dbReference>
<dbReference type="GO" id="GO:0032259">
    <property type="term" value="P:methylation"/>
    <property type="evidence" value="ECO:0007669"/>
    <property type="project" value="UniProtKB-KW"/>
</dbReference>
<dbReference type="GO" id="GO:0008168">
    <property type="term" value="F:methyltransferase activity"/>
    <property type="evidence" value="ECO:0007669"/>
    <property type="project" value="UniProtKB-KW"/>
</dbReference>
<evidence type="ECO:0000313" key="2">
    <source>
        <dbReference type="Proteomes" id="UP001526225"/>
    </source>
</evidence>
<reference evidence="1 2" key="1">
    <citation type="submission" date="2022-10" db="EMBL/GenBank/DDBJ databases">
        <title>Weissella fermenti sp. nov., isolated from fermented cabbage.</title>
        <authorList>
            <person name="Lee J.K."/>
            <person name="Baek J.H."/>
            <person name="Choi D.G."/>
            <person name="Kim J.M."/>
            <person name="Jeon C.O."/>
        </authorList>
    </citation>
    <scope>NUCLEOTIDE SEQUENCE [LARGE SCALE GENOMIC DNA]</scope>
    <source>
        <strain evidence="1 2">KACC 18534</strain>
    </source>
</reference>
<keyword evidence="2" id="KW-1185">Reference proteome</keyword>
<dbReference type="InterPro" id="IPR029063">
    <property type="entry name" value="SAM-dependent_MTases_sf"/>
</dbReference>
<dbReference type="EMBL" id="JAOZFE010000004">
    <property type="protein sequence ID" value="MCW0953347.1"/>
    <property type="molecule type" value="Genomic_DNA"/>
</dbReference>
<organism evidence="1 2">
    <name type="scientific">Weissella ceti</name>
    <dbReference type="NCBI Taxonomy" id="759620"/>
    <lineage>
        <taxon>Bacteria</taxon>
        <taxon>Bacillati</taxon>
        <taxon>Bacillota</taxon>
        <taxon>Bacilli</taxon>
        <taxon>Lactobacillales</taxon>
        <taxon>Lactobacillaceae</taxon>
        <taxon>Weissella</taxon>
    </lineage>
</organism>
<evidence type="ECO:0000313" key="1">
    <source>
        <dbReference type="EMBL" id="MCW0953347.1"/>
    </source>
</evidence>
<dbReference type="Proteomes" id="UP001526225">
    <property type="component" value="Unassembled WGS sequence"/>
</dbReference>